<dbReference type="PANTHER" id="PTHR43095">
    <property type="entry name" value="SUGAR KINASE"/>
    <property type="match status" value="1"/>
</dbReference>
<evidence type="ECO:0000256" key="1">
    <source>
        <dbReference type="ARBA" id="ARBA00009156"/>
    </source>
</evidence>
<evidence type="ECO:0000256" key="2">
    <source>
        <dbReference type="ARBA" id="ARBA00022629"/>
    </source>
</evidence>
<dbReference type="CDD" id="cd07808">
    <property type="entry name" value="ASKHA_NBD_FGGY_EcXK-like"/>
    <property type="match status" value="1"/>
</dbReference>
<dbReference type="InterPro" id="IPR006000">
    <property type="entry name" value="Xylulokinase"/>
</dbReference>
<keyword evidence="4 8" id="KW-0547">Nucleotide-binding</keyword>
<dbReference type="InterPro" id="IPR018484">
    <property type="entry name" value="FGGY_N"/>
</dbReference>
<sequence>MSLYIGIDVGTSATKVLICDEMGRLQAQASVAYTCEHPHDGWSEQDPDLWYRAAIEAVSTAVSGADLNAAEVCGISFGGQMHGLVLLDEYDRIIRPAILWNDGRSEQESEWLNEVIGRNVLTERCGNISFPGFTASKLLWMRDYEPENFARIAKILLPKDYLSYRMTEAFATDVSDASGTLFFDISNRCWSDAMLEVLGISVKQLPRVYESWERVGSLCPAAAADLGLAETVQVIAGAGDNAAAAIGMGIVRPGDCNISLGTSGTVFLPTSEMMCDANNSLHSFADASGRWHVMGCILSAASANSWWIKSILGSEFHQELACIKSKNLGRNRIFFLPYLMGERSPINDAAARAAFIGMSGESTRADMAQAVLEGVSFALRQCVDAALAMGVEIQRVTLCGGGAKNPIWREMLASILNRPVYLHAHEEGPAFGACILAMVGCGLFPSVEAASEALVPESIEVIEPDCEATRAYQKRYETYCHIYPALAQLFRELPGHSHGKSREGQS</sequence>
<evidence type="ECO:0000259" key="11">
    <source>
        <dbReference type="Pfam" id="PF00370"/>
    </source>
</evidence>
<dbReference type="PANTHER" id="PTHR43095:SF5">
    <property type="entry name" value="XYLULOSE KINASE"/>
    <property type="match status" value="1"/>
</dbReference>
<comment type="catalytic activity">
    <reaction evidence="8 10">
        <text>D-xylulose + ATP = D-xylulose 5-phosphate + ADP + H(+)</text>
        <dbReference type="Rhea" id="RHEA:10964"/>
        <dbReference type="ChEBI" id="CHEBI:15378"/>
        <dbReference type="ChEBI" id="CHEBI:17140"/>
        <dbReference type="ChEBI" id="CHEBI:30616"/>
        <dbReference type="ChEBI" id="CHEBI:57737"/>
        <dbReference type="ChEBI" id="CHEBI:456216"/>
        <dbReference type="EC" id="2.7.1.17"/>
    </reaction>
</comment>
<evidence type="ECO:0000259" key="12">
    <source>
        <dbReference type="Pfam" id="PF02782"/>
    </source>
</evidence>
<feature type="domain" description="Carbohydrate kinase FGGY C-terminal" evidence="12">
    <location>
        <begin position="257"/>
        <end position="440"/>
    </location>
</feature>
<protein>
    <recommendedName>
        <fullName evidence="8 10">Xylulose kinase</fullName>
        <shortName evidence="8 10">Xylulokinase</shortName>
        <ecNumber evidence="8 10">2.7.1.17</ecNumber>
    </recommendedName>
</protein>
<keyword evidence="2 8" id="KW-0859">Xylose metabolism</keyword>
<dbReference type="InterPro" id="IPR050406">
    <property type="entry name" value="FGGY_Carb_Kinase"/>
</dbReference>
<keyword evidence="7 8" id="KW-0119">Carbohydrate metabolism</keyword>
<proteinExistence type="inferred from homology"/>
<evidence type="ECO:0000256" key="4">
    <source>
        <dbReference type="ARBA" id="ARBA00022741"/>
    </source>
</evidence>
<dbReference type="PROSITE" id="PS00445">
    <property type="entry name" value="FGGY_KINASES_2"/>
    <property type="match status" value="1"/>
</dbReference>
<dbReference type="RefSeq" id="WP_222199390.1">
    <property type="nucleotide sequence ID" value="NZ_JAIMFO010000006.1"/>
</dbReference>
<keyword evidence="5 8" id="KW-0418">Kinase</keyword>
<reference evidence="13 14" key="1">
    <citation type="submission" date="2021-08" db="EMBL/GenBank/DDBJ databases">
        <title>Collinsella faecalis sp. nov. isolated from swine faeces.</title>
        <authorList>
            <person name="Oh B.S."/>
            <person name="Lee J.H."/>
        </authorList>
    </citation>
    <scope>NUCLEOTIDE SEQUENCE [LARGE SCALE GENOMIC DNA]</scope>
    <source>
        <strain evidence="13 14">AGMB00827</strain>
    </source>
</reference>
<evidence type="ECO:0000256" key="9">
    <source>
        <dbReference type="RuleBase" id="RU003733"/>
    </source>
</evidence>
<feature type="active site" description="Proton acceptor" evidence="8">
    <location>
        <position position="240"/>
    </location>
</feature>
<dbReference type="EC" id="2.7.1.17" evidence="8 10"/>
<dbReference type="HAMAP" id="MF_02220">
    <property type="entry name" value="XylB"/>
    <property type="match status" value="1"/>
</dbReference>
<comment type="caution">
    <text evidence="13">The sequence shown here is derived from an EMBL/GenBank/DDBJ whole genome shotgun (WGS) entry which is preliminary data.</text>
</comment>
<evidence type="ECO:0000313" key="14">
    <source>
        <dbReference type="Proteomes" id="UP000700908"/>
    </source>
</evidence>
<gene>
    <name evidence="8 10 13" type="primary">xylB</name>
    <name evidence="13" type="ORF">K6V98_04780</name>
</gene>
<keyword evidence="14" id="KW-1185">Reference proteome</keyword>
<dbReference type="SUPFAM" id="SSF53067">
    <property type="entry name" value="Actin-like ATPase domain"/>
    <property type="match status" value="2"/>
</dbReference>
<evidence type="ECO:0000256" key="7">
    <source>
        <dbReference type="ARBA" id="ARBA00023277"/>
    </source>
</evidence>
<feature type="domain" description="Carbohydrate kinase FGGY N-terminal" evidence="11">
    <location>
        <begin position="3"/>
        <end position="247"/>
    </location>
</feature>
<dbReference type="Gene3D" id="3.30.420.40">
    <property type="match status" value="2"/>
</dbReference>
<evidence type="ECO:0000256" key="8">
    <source>
        <dbReference type="HAMAP-Rule" id="MF_02220"/>
    </source>
</evidence>
<dbReference type="NCBIfam" id="TIGR01312">
    <property type="entry name" value="XylB"/>
    <property type="match status" value="1"/>
</dbReference>
<dbReference type="Pfam" id="PF02782">
    <property type="entry name" value="FGGY_C"/>
    <property type="match status" value="1"/>
</dbReference>
<accession>A0ABS7MJX6</accession>
<dbReference type="InterPro" id="IPR043129">
    <property type="entry name" value="ATPase_NBD"/>
</dbReference>
<evidence type="ECO:0000256" key="6">
    <source>
        <dbReference type="ARBA" id="ARBA00022840"/>
    </source>
</evidence>
<feature type="binding site" evidence="8">
    <location>
        <begin position="81"/>
        <end position="82"/>
    </location>
    <ligand>
        <name>substrate</name>
    </ligand>
</feature>
<evidence type="ECO:0000256" key="3">
    <source>
        <dbReference type="ARBA" id="ARBA00022679"/>
    </source>
</evidence>
<dbReference type="PIRSF" id="PIRSF000538">
    <property type="entry name" value="GlpK"/>
    <property type="match status" value="1"/>
</dbReference>
<evidence type="ECO:0000313" key="13">
    <source>
        <dbReference type="EMBL" id="MBY4797670.1"/>
    </source>
</evidence>
<evidence type="ECO:0000256" key="10">
    <source>
        <dbReference type="RuleBase" id="RU364073"/>
    </source>
</evidence>
<dbReference type="InterPro" id="IPR000577">
    <property type="entry name" value="Carb_kinase_FGGY"/>
</dbReference>
<dbReference type="Pfam" id="PF00370">
    <property type="entry name" value="FGGY_N"/>
    <property type="match status" value="1"/>
</dbReference>
<dbReference type="GO" id="GO:0004856">
    <property type="term" value="F:D-xylulokinase activity"/>
    <property type="evidence" value="ECO:0007669"/>
    <property type="project" value="UniProtKB-EC"/>
</dbReference>
<dbReference type="EMBL" id="JAIMFO010000006">
    <property type="protein sequence ID" value="MBY4797670.1"/>
    <property type="molecule type" value="Genomic_DNA"/>
</dbReference>
<organism evidence="13 14">
    <name type="scientific">Collinsella ureilytica</name>
    <dbReference type="NCBI Taxonomy" id="2869515"/>
    <lineage>
        <taxon>Bacteria</taxon>
        <taxon>Bacillati</taxon>
        <taxon>Actinomycetota</taxon>
        <taxon>Coriobacteriia</taxon>
        <taxon>Coriobacteriales</taxon>
        <taxon>Coriobacteriaceae</taxon>
        <taxon>Collinsella</taxon>
    </lineage>
</organism>
<dbReference type="InterPro" id="IPR018483">
    <property type="entry name" value="Carb_kinase_FGGY_CS"/>
</dbReference>
<comment type="similarity">
    <text evidence="1 8 9">Belongs to the FGGY kinase family.</text>
</comment>
<feature type="site" description="Important for activity" evidence="8">
    <location>
        <position position="8"/>
    </location>
</feature>
<comment type="function">
    <text evidence="8">Catalyzes the phosphorylation of D-xylulose to D-xylulose 5-phosphate.</text>
</comment>
<keyword evidence="6 8" id="KW-0067">ATP-binding</keyword>
<dbReference type="Proteomes" id="UP000700908">
    <property type="component" value="Unassembled WGS sequence"/>
</dbReference>
<evidence type="ECO:0000256" key="5">
    <source>
        <dbReference type="ARBA" id="ARBA00022777"/>
    </source>
</evidence>
<dbReference type="InterPro" id="IPR018485">
    <property type="entry name" value="FGGY_C"/>
</dbReference>
<keyword evidence="3 8" id="KW-0808">Transferase</keyword>
<name>A0ABS7MJX6_9ACTN</name>